<accession>A0AAV7YPS8</accession>
<sequence length="159" mass="18476">MTQPLKKPRTLNEKTKNDQDFLKDNENSSTSTEKTKPTKPNKEKEIMLDQFANSPSLLVSLLKNNKRPLKLIKGNPDEILDEKKENENLICKRKTNVLSRKRKTPYQENKKQRNIIQIEAKTLKSDKVFRVPNGWEETAKIGKIIENLIIPLKTPLDKK</sequence>
<evidence type="ECO:0000256" key="1">
    <source>
        <dbReference type="SAM" id="MobiDB-lite"/>
    </source>
</evidence>
<evidence type="ECO:0000313" key="5">
    <source>
        <dbReference type="Proteomes" id="UP001150062"/>
    </source>
</evidence>
<protein>
    <submittedName>
        <fullName evidence="2">Uncharacterized protein</fullName>
    </submittedName>
</protein>
<dbReference type="AlphaFoldDB" id="A0AAV7YPS8"/>
<gene>
    <name evidence="2" type="ORF">M0812_22947</name>
    <name evidence="3" type="ORF">M0813_11855</name>
</gene>
<proteinExistence type="predicted"/>
<name>A0AAV7YPS8_9EUKA</name>
<evidence type="ECO:0000313" key="4">
    <source>
        <dbReference type="Proteomes" id="UP001146793"/>
    </source>
</evidence>
<reference evidence="2" key="2">
    <citation type="submission" date="2022-08" db="EMBL/GenBank/DDBJ databases">
        <title>Novel sulphate-reducing endosymbionts in the free-living metamonad Anaeramoeba.</title>
        <authorList>
            <person name="Jerlstrom-Hultqvist J."/>
            <person name="Cepicka I."/>
            <person name="Gallot-Lavallee L."/>
            <person name="Salas-Leiva D."/>
            <person name="Curtis B.A."/>
            <person name="Zahonova K."/>
            <person name="Pipaliya S."/>
            <person name="Dacks J."/>
            <person name="Roger A.J."/>
        </authorList>
    </citation>
    <scope>NUCLEOTIDE SEQUENCE</scope>
    <source>
        <strain evidence="2">Busselton2</strain>
    </source>
</reference>
<feature type="compositionally biased region" description="Basic and acidic residues" evidence="1">
    <location>
        <begin position="10"/>
        <end position="26"/>
    </location>
</feature>
<organism evidence="2 4">
    <name type="scientific">Anaeramoeba flamelloides</name>
    <dbReference type="NCBI Taxonomy" id="1746091"/>
    <lineage>
        <taxon>Eukaryota</taxon>
        <taxon>Metamonada</taxon>
        <taxon>Anaeramoebidae</taxon>
        <taxon>Anaeramoeba</taxon>
    </lineage>
</organism>
<dbReference type="Proteomes" id="UP001146793">
    <property type="component" value="Unassembled WGS sequence"/>
</dbReference>
<comment type="caution">
    <text evidence="2">The sequence shown here is derived from an EMBL/GenBank/DDBJ whole genome shotgun (WGS) entry which is preliminary data.</text>
</comment>
<dbReference type="Proteomes" id="UP001150062">
    <property type="component" value="Unassembled WGS sequence"/>
</dbReference>
<dbReference type="EMBL" id="JAOAOG010000015">
    <property type="protein sequence ID" value="KAJ6255069.1"/>
    <property type="molecule type" value="Genomic_DNA"/>
</dbReference>
<keyword evidence="5" id="KW-1185">Reference proteome</keyword>
<evidence type="ECO:0000313" key="3">
    <source>
        <dbReference type="EMBL" id="KAJ6255069.1"/>
    </source>
</evidence>
<dbReference type="EMBL" id="JANTQA010000051">
    <property type="protein sequence ID" value="KAJ3429947.1"/>
    <property type="molecule type" value="Genomic_DNA"/>
</dbReference>
<feature type="compositionally biased region" description="Basic and acidic residues" evidence="1">
    <location>
        <begin position="33"/>
        <end position="44"/>
    </location>
</feature>
<feature type="region of interest" description="Disordered" evidence="1">
    <location>
        <begin position="1"/>
        <end position="44"/>
    </location>
</feature>
<evidence type="ECO:0000313" key="2">
    <source>
        <dbReference type="EMBL" id="KAJ3429947.1"/>
    </source>
</evidence>
<reference evidence="3" key="1">
    <citation type="submission" date="2022-08" db="EMBL/GenBank/DDBJ databases">
        <title>Novel sulfate-reducing endosymbionts in the free-living metamonad Anaeramoeba.</title>
        <authorList>
            <person name="Jerlstrom-Hultqvist J."/>
            <person name="Cepicka I."/>
            <person name="Gallot-Lavallee L."/>
            <person name="Salas-Leiva D."/>
            <person name="Curtis B.A."/>
            <person name="Zahonova K."/>
            <person name="Pipaliya S."/>
            <person name="Dacks J."/>
            <person name="Roger A.J."/>
        </authorList>
    </citation>
    <scope>NUCLEOTIDE SEQUENCE</scope>
    <source>
        <strain evidence="3">Schooner1</strain>
    </source>
</reference>